<evidence type="ECO:0000256" key="2">
    <source>
        <dbReference type="SAM" id="Phobius"/>
    </source>
</evidence>
<dbReference type="GO" id="GO:0042586">
    <property type="term" value="F:peptide deformylase activity"/>
    <property type="evidence" value="ECO:0007669"/>
    <property type="project" value="UniProtKB-EC"/>
</dbReference>
<dbReference type="PANTHER" id="PTHR10458">
    <property type="entry name" value="PEPTIDE DEFORMYLASE"/>
    <property type="match status" value="1"/>
</dbReference>
<keyword evidence="2" id="KW-0812">Transmembrane</keyword>
<organism evidence="3">
    <name type="scientific">uncultured Sulfurovum sp</name>
    <dbReference type="NCBI Taxonomy" id="269237"/>
    <lineage>
        <taxon>Bacteria</taxon>
        <taxon>Pseudomonadati</taxon>
        <taxon>Campylobacterota</taxon>
        <taxon>Epsilonproteobacteria</taxon>
        <taxon>Campylobacterales</taxon>
        <taxon>Sulfurovaceae</taxon>
        <taxon>Sulfurovum</taxon>
        <taxon>environmental samples</taxon>
    </lineage>
</organism>
<feature type="transmembrane region" description="Helical" evidence="2">
    <location>
        <begin position="179"/>
        <end position="197"/>
    </location>
</feature>
<comment type="similarity">
    <text evidence="1">Belongs to the polypeptide deformylase family.</text>
</comment>
<protein>
    <submittedName>
        <fullName evidence="3">Peptide deformylase (EC)</fullName>
        <ecNumber evidence="3">3.5.1.88</ecNumber>
    </submittedName>
</protein>
<dbReference type="PANTHER" id="PTHR10458:SF22">
    <property type="entry name" value="PEPTIDE DEFORMYLASE"/>
    <property type="match status" value="1"/>
</dbReference>
<feature type="transmembrane region" description="Helical" evidence="2">
    <location>
        <begin position="247"/>
        <end position="266"/>
    </location>
</feature>
<name>A0A6S6S638_9BACT</name>
<dbReference type="SUPFAM" id="SSF56420">
    <property type="entry name" value="Peptide deformylase"/>
    <property type="match status" value="1"/>
</dbReference>
<keyword evidence="2" id="KW-1133">Transmembrane helix</keyword>
<evidence type="ECO:0000313" key="3">
    <source>
        <dbReference type="EMBL" id="CAA6799764.1"/>
    </source>
</evidence>
<accession>A0A6S6S638</accession>
<evidence type="ECO:0000256" key="1">
    <source>
        <dbReference type="ARBA" id="ARBA00010759"/>
    </source>
</evidence>
<dbReference type="Gene3D" id="3.90.45.10">
    <property type="entry name" value="Peptide deformylase"/>
    <property type="match status" value="1"/>
</dbReference>
<reference evidence="3" key="1">
    <citation type="submission" date="2020-01" db="EMBL/GenBank/DDBJ databases">
        <authorList>
            <person name="Meier V. D."/>
            <person name="Meier V D."/>
        </authorList>
    </citation>
    <scope>NUCLEOTIDE SEQUENCE</scope>
    <source>
        <strain evidence="3">HLG_WM_MAG_01</strain>
    </source>
</reference>
<keyword evidence="2" id="KW-0472">Membrane</keyword>
<proteinExistence type="inferred from homology"/>
<keyword evidence="3" id="KW-0378">Hydrolase</keyword>
<dbReference type="AlphaFoldDB" id="A0A6S6S638"/>
<sequence length="267" mass="30013">MIQTITTYPTQTDFGFGGTVRHFDETLTQLLTDLKDTIQANNLQGLAAFQIGSPLSVMVIKKNDAFIEIINPAIFTKEGKIHPTESTAYFPNLTATTIRAQKIKLIYEDIEGKQQFLTAEDDLAILIQRKMDYLMGSTFLARLSPEEKQLFEKKLEQDNNQLTLESCPTNLISDKILKGIKYGVIGGIIALGTSFFLEDSTLNLLKILEYSLLAILLLATVTYFFYAQYEGKKYNHCTSCQIANVTAMTLIKTIHITGLLLLIYFLL</sequence>
<dbReference type="Pfam" id="PF01327">
    <property type="entry name" value="Pep_deformylase"/>
    <property type="match status" value="1"/>
</dbReference>
<gene>
    <name evidence="3" type="ORF">HELGO_WM69960</name>
</gene>
<dbReference type="InterPro" id="IPR023635">
    <property type="entry name" value="Peptide_deformylase"/>
</dbReference>
<dbReference type="PRINTS" id="PR01576">
    <property type="entry name" value="PDEFORMYLASE"/>
</dbReference>
<dbReference type="EMBL" id="CACVAS010000004">
    <property type="protein sequence ID" value="CAA6799764.1"/>
    <property type="molecule type" value="Genomic_DNA"/>
</dbReference>
<feature type="transmembrane region" description="Helical" evidence="2">
    <location>
        <begin position="209"/>
        <end position="226"/>
    </location>
</feature>
<dbReference type="InterPro" id="IPR036821">
    <property type="entry name" value="Peptide_deformylase_sf"/>
</dbReference>
<dbReference type="EC" id="3.5.1.88" evidence="3"/>